<feature type="region of interest" description="Disordered" evidence="1">
    <location>
        <begin position="1"/>
        <end position="22"/>
    </location>
</feature>
<dbReference type="STRING" id="1185876.BN8_04192"/>
<evidence type="ECO:0000256" key="1">
    <source>
        <dbReference type="SAM" id="MobiDB-lite"/>
    </source>
</evidence>
<keyword evidence="4" id="KW-1185">Reference proteome</keyword>
<name>I2GM41_9BACT</name>
<dbReference type="Proteomes" id="UP000009309">
    <property type="component" value="Unassembled WGS sequence"/>
</dbReference>
<dbReference type="GO" id="GO:0004722">
    <property type="term" value="F:protein serine/threonine phosphatase activity"/>
    <property type="evidence" value="ECO:0007669"/>
    <property type="project" value="UniProtKB-EC"/>
</dbReference>
<dbReference type="SUPFAM" id="SSF81606">
    <property type="entry name" value="PP2C-like"/>
    <property type="match status" value="1"/>
</dbReference>
<dbReference type="Gene3D" id="3.60.40.10">
    <property type="entry name" value="PPM-type phosphatase domain"/>
    <property type="match status" value="1"/>
</dbReference>
<keyword evidence="3" id="KW-0378">Hydrolase</keyword>
<protein>
    <submittedName>
        <fullName evidence="3">Protein phosphatase</fullName>
        <ecNumber evidence="3">3.1.3.16</ecNumber>
    </submittedName>
</protein>
<dbReference type="EMBL" id="CAIT01000007">
    <property type="protein sequence ID" value="CCH54967.1"/>
    <property type="molecule type" value="Genomic_DNA"/>
</dbReference>
<reference evidence="3 4" key="1">
    <citation type="journal article" date="2012" name="J. Bacteriol.">
        <title>Genome Sequence of the Filamentous Bacterium Fibrisoma limi BUZ 3T.</title>
        <authorList>
            <person name="Filippini M."/>
            <person name="Qi W."/>
            <person name="Jaenicke S."/>
            <person name="Goesmann A."/>
            <person name="Smits T.H."/>
            <person name="Bagheri H.C."/>
        </authorList>
    </citation>
    <scope>NUCLEOTIDE SEQUENCE [LARGE SCALE GENOMIC DNA]</scope>
    <source>
        <strain evidence="4">BUZ 3T</strain>
    </source>
</reference>
<feature type="compositionally biased region" description="Basic and acidic residues" evidence="1">
    <location>
        <begin position="393"/>
        <end position="406"/>
    </location>
</feature>
<dbReference type="SMART" id="SM00332">
    <property type="entry name" value="PP2Cc"/>
    <property type="match status" value="1"/>
</dbReference>
<comment type="caution">
    <text evidence="3">The sequence shown here is derived from an EMBL/GenBank/DDBJ whole genome shotgun (WGS) entry which is preliminary data.</text>
</comment>
<accession>I2GM41</accession>
<dbReference type="SMART" id="SM00331">
    <property type="entry name" value="PP2C_SIG"/>
    <property type="match status" value="1"/>
</dbReference>
<dbReference type="AlphaFoldDB" id="I2GM41"/>
<dbReference type="RefSeq" id="WP_009283543.1">
    <property type="nucleotide sequence ID" value="NZ_CAIT01000007.1"/>
</dbReference>
<feature type="region of interest" description="Disordered" evidence="1">
    <location>
        <begin position="538"/>
        <end position="567"/>
    </location>
</feature>
<organism evidence="3 4">
    <name type="scientific">Fibrisoma limi BUZ 3</name>
    <dbReference type="NCBI Taxonomy" id="1185876"/>
    <lineage>
        <taxon>Bacteria</taxon>
        <taxon>Pseudomonadati</taxon>
        <taxon>Bacteroidota</taxon>
        <taxon>Cytophagia</taxon>
        <taxon>Cytophagales</taxon>
        <taxon>Spirosomataceae</taxon>
        <taxon>Fibrisoma</taxon>
    </lineage>
</organism>
<feature type="compositionally biased region" description="Low complexity" evidence="1">
    <location>
        <begin position="554"/>
        <end position="567"/>
    </location>
</feature>
<evidence type="ECO:0000313" key="3">
    <source>
        <dbReference type="EMBL" id="CCH54967.1"/>
    </source>
</evidence>
<evidence type="ECO:0000313" key="4">
    <source>
        <dbReference type="Proteomes" id="UP000009309"/>
    </source>
</evidence>
<dbReference type="EC" id="3.1.3.16" evidence="3"/>
<dbReference type="eggNOG" id="COG0631">
    <property type="taxonomic scope" value="Bacteria"/>
</dbReference>
<feature type="domain" description="PPM-type phosphatase" evidence="2">
    <location>
        <begin position="2"/>
        <end position="246"/>
    </location>
</feature>
<feature type="region of interest" description="Disordered" evidence="1">
    <location>
        <begin position="363"/>
        <end position="415"/>
    </location>
</feature>
<dbReference type="Pfam" id="PF13672">
    <property type="entry name" value="PP2C_2"/>
    <property type="match status" value="1"/>
</dbReference>
<dbReference type="CDD" id="cd00143">
    <property type="entry name" value="PP2Cc"/>
    <property type="match status" value="1"/>
</dbReference>
<sequence>MEVLITPPIGFTRPGSRSNNEDTLFPNPERVDPDQRWFLVCDGVGGAERGEVASQLAAAQFDRYFRNHPVTVVTEQYIQQALNFVHDCFDDYVAANAQAKSMGTTLTLVYRHDAGVTVAHLGDSRVYLIRDGAIQWRTSDHSYVNELVQSGVLTADEARLHPQRNIITRAIQAGHKRAQADVQLLNDLRPNDYLFMCTDGILERISDELLEKILGSDDSNAEKINTLLACCNGHTRDNFTAYLIQIAAVRGDVQPASKIVLPIYTRPEATEPDDAVTLIGVPRPEPSVSYAYSAALASVDAVAPVHGKVDTPDQPVLQKQPSISKPGASGSARWLWVMVVILVCGGSYGLWWRFGQSRTREPDALRAPKVAVSSLPERPEPVAKPPMVAPVAEKADETSQGKKPADSQDSSDDSGLKVVQTLSRMKLEVVQDKQGKLGLRRTGGRLVFSPQFEQVKLSQFKWGLIPVTIDDSPKVISQQGKIYDLMGNPSQSCGMIPVRRGDWWGYVNLDGYELIAPRKYITAQTFEEDNNCTAEVTDQQGKTYRINRKGQQLPNSPSSTPSPNETL</sequence>
<gene>
    <name evidence="3" type="primary">prpC</name>
    <name evidence="3" type="ORF">BN8_04192</name>
</gene>
<proteinExistence type="predicted"/>
<dbReference type="InterPro" id="IPR036457">
    <property type="entry name" value="PPM-type-like_dom_sf"/>
</dbReference>
<dbReference type="OrthoDB" id="9801841at2"/>
<dbReference type="PROSITE" id="PS51746">
    <property type="entry name" value="PPM_2"/>
    <property type="match status" value="1"/>
</dbReference>
<evidence type="ECO:0000259" key="2">
    <source>
        <dbReference type="PROSITE" id="PS51746"/>
    </source>
</evidence>
<dbReference type="InterPro" id="IPR001932">
    <property type="entry name" value="PPM-type_phosphatase-like_dom"/>
</dbReference>